<evidence type="ECO:0000259" key="4">
    <source>
        <dbReference type="Pfam" id="PF25390"/>
    </source>
</evidence>
<keyword evidence="3" id="KW-1133">Transmembrane helix</keyword>
<feature type="transmembrane region" description="Helical" evidence="3">
    <location>
        <begin position="379"/>
        <end position="400"/>
    </location>
</feature>
<name>A0ABY8WX72_9BACT</name>
<dbReference type="InterPro" id="IPR000408">
    <property type="entry name" value="Reg_chr_condens"/>
</dbReference>
<protein>
    <recommendedName>
        <fullName evidence="4">RCC1-like domain-containing protein</fullName>
    </recommendedName>
</protein>
<feature type="domain" description="RCC1-like" evidence="4">
    <location>
        <begin position="9"/>
        <end position="272"/>
    </location>
</feature>
<keyword evidence="6" id="KW-1185">Reference proteome</keyword>
<reference evidence="5 6" key="1">
    <citation type="journal article" date="2023" name="Cell">
        <title>Genetic manipulation of Patescibacteria provides mechanistic insights into microbial dark matter and the epibiotic lifestyle.</title>
        <authorList>
            <person name="Wang Y."/>
            <person name="Gallagher L.A."/>
            <person name="Andrade P.A."/>
            <person name="Liu A."/>
            <person name="Humphreys I.R."/>
            <person name="Turkarslan S."/>
            <person name="Cutler K.J."/>
            <person name="Arrieta-Ortiz M.L."/>
            <person name="Li Y."/>
            <person name="Radey M.C."/>
            <person name="McLean J.S."/>
            <person name="Cong Q."/>
            <person name="Baker D."/>
            <person name="Baliga N.S."/>
            <person name="Peterson S.B."/>
            <person name="Mougous J.D."/>
        </authorList>
    </citation>
    <scope>NUCLEOTIDE SEQUENCE [LARGE SCALE GENOMIC DNA]</scope>
    <source>
        <strain evidence="5 6">ML1</strain>
    </source>
</reference>
<dbReference type="SUPFAM" id="SSF50985">
    <property type="entry name" value="RCC1/BLIP-II"/>
    <property type="match status" value="1"/>
</dbReference>
<dbReference type="InterPro" id="IPR051709">
    <property type="entry name" value="Ub-ligase/GTPase-reg"/>
</dbReference>
<dbReference type="CDD" id="cd00102">
    <property type="entry name" value="IPT"/>
    <property type="match status" value="1"/>
</dbReference>
<feature type="compositionally biased region" description="Gly residues" evidence="2">
    <location>
        <begin position="346"/>
        <end position="358"/>
    </location>
</feature>
<evidence type="ECO:0000256" key="3">
    <source>
        <dbReference type="SAM" id="Phobius"/>
    </source>
</evidence>
<sequence length="406" mass="40815">MKTTGTPMEGKTIVQVASSVFHSLALASDGTVYAWGSNGDGPLGNGTNTNSNVPVAVKTTGTPMDGKTITQVAAGGTHSLALASDGTMYAWGDGSKGQLGNGTNTNSSIPVVVDASDPSIAGKTVTQISSGMYSSFALASDGTMYIWGENNSNSPVAVPTTGTPMDGKRIVQVVHNLAHLLALADDGTMYAWGENSSGQLGNGTNTNSNVPVAVKTTGTPLDDKTIIQVIAGASYSLALASDGTIYSWGGNGKGQLGNGTAINSTIPVAVSLTGNSALAPSTPKVTIGGVPATDVTIVDSNTITVKVPAHANGLVDVTVDLGNGDPLYKAVKTNAFRYGPAPATPGSGGAGSANGGNGQHYRRSRPGGTLANTGDNLTILLFTAGVLIAGALTLIIGVRLRRDWQA</sequence>
<dbReference type="PRINTS" id="PR00633">
    <property type="entry name" value="RCCNDNSATION"/>
</dbReference>
<dbReference type="SUPFAM" id="SSF81296">
    <property type="entry name" value="E set domains"/>
    <property type="match status" value="1"/>
</dbReference>
<proteinExistence type="predicted"/>
<dbReference type="InterPro" id="IPR009091">
    <property type="entry name" value="RCC1/BLIP-II"/>
</dbReference>
<dbReference type="Proteomes" id="UP001177295">
    <property type="component" value="Chromosome"/>
</dbReference>
<feature type="region of interest" description="Disordered" evidence="2">
    <location>
        <begin position="342"/>
        <end position="368"/>
    </location>
</feature>
<dbReference type="PANTHER" id="PTHR45622:SF58">
    <property type="entry name" value="REGULATOR OF CHROMOSOME CONDENSATION DOMAIN-CONTAINING PROTEIN"/>
    <property type="match status" value="1"/>
</dbReference>
<dbReference type="InterPro" id="IPR014756">
    <property type="entry name" value="Ig_E-set"/>
</dbReference>
<evidence type="ECO:0000256" key="2">
    <source>
        <dbReference type="SAM" id="MobiDB-lite"/>
    </source>
</evidence>
<evidence type="ECO:0000313" key="5">
    <source>
        <dbReference type="EMBL" id="WIO46235.1"/>
    </source>
</evidence>
<organism evidence="5 6">
    <name type="scientific">Candidatus Southlakia epibionticum</name>
    <dbReference type="NCBI Taxonomy" id="3043284"/>
    <lineage>
        <taxon>Bacteria</taxon>
        <taxon>Candidatus Saccharimonadota</taxon>
        <taxon>Candidatus Saccharimonadia</taxon>
        <taxon>Candidatus Saccharimonadales</taxon>
        <taxon>Candidatus Saccharimonadaceae</taxon>
        <taxon>Candidatus Southlakia</taxon>
    </lineage>
</organism>
<evidence type="ECO:0000313" key="6">
    <source>
        <dbReference type="Proteomes" id="UP001177295"/>
    </source>
</evidence>
<accession>A0ABY8WX72</accession>
<evidence type="ECO:0000256" key="1">
    <source>
        <dbReference type="ARBA" id="ARBA00022737"/>
    </source>
</evidence>
<keyword evidence="3" id="KW-0812">Transmembrane</keyword>
<dbReference type="Pfam" id="PF25390">
    <property type="entry name" value="WD40_RLD"/>
    <property type="match status" value="1"/>
</dbReference>
<dbReference type="Gene3D" id="2.130.10.30">
    <property type="entry name" value="Regulator of chromosome condensation 1/beta-lactamase-inhibitor protein II"/>
    <property type="match status" value="2"/>
</dbReference>
<keyword evidence="1" id="KW-0677">Repeat</keyword>
<dbReference type="InterPro" id="IPR058923">
    <property type="entry name" value="RCC1-like_dom"/>
</dbReference>
<dbReference type="EMBL" id="CP124550">
    <property type="protein sequence ID" value="WIO46235.1"/>
    <property type="molecule type" value="Genomic_DNA"/>
</dbReference>
<dbReference type="PANTHER" id="PTHR45622">
    <property type="entry name" value="UBIQUITIN-PROTEIN LIGASE E3A-RELATED"/>
    <property type="match status" value="1"/>
</dbReference>
<dbReference type="PROSITE" id="PS50012">
    <property type="entry name" value="RCC1_3"/>
    <property type="match status" value="4"/>
</dbReference>
<gene>
    <name evidence="5" type="ORF">SEML1_0623</name>
</gene>
<keyword evidence="3" id="KW-0472">Membrane</keyword>